<dbReference type="EMBL" id="BAABLX010000029">
    <property type="protein sequence ID" value="GAA4952445.1"/>
    <property type="molecule type" value="Genomic_DNA"/>
</dbReference>
<feature type="domain" description="Cytochrome c" evidence="10">
    <location>
        <begin position="22"/>
        <end position="92"/>
    </location>
</feature>
<keyword evidence="3 8" id="KW-0349">Heme</keyword>
<proteinExistence type="inferred from homology"/>
<keyword evidence="12" id="KW-1185">Reference proteome</keyword>
<evidence type="ECO:0000259" key="10">
    <source>
        <dbReference type="PROSITE" id="PS51007"/>
    </source>
</evidence>
<evidence type="ECO:0000256" key="8">
    <source>
        <dbReference type="PROSITE-ProRule" id="PRU00433"/>
    </source>
</evidence>
<feature type="region of interest" description="Disordered" evidence="9">
    <location>
        <begin position="314"/>
        <end position="337"/>
    </location>
</feature>
<dbReference type="SMART" id="SM00564">
    <property type="entry name" value="PQQ"/>
    <property type="match status" value="7"/>
</dbReference>
<dbReference type="InterPro" id="IPR002372">
    <property type="entry name" value="PQQ_rpt_dom"/>
</dbReference>
<dbReference type="Gene3D" id="1.10.760.10">
    <property type="entry name" value="Cytochrome c-like domain"/>
    <property type="match status" value="1"/>
</dbReference>
<comment type="similarity">
    <text evidence="2">Belongs to the bacterial PQQ dehydrogenase family.</text>
</comment>
<dbReference type="Pfam" id="PF01011">
    <property type="entry name" value="PQQ"/>
    <property type="match status" value="1"/>
</dbReference>
<evidence type="ECO:0000256" key="3">
    <source>
        <dbReference type="ARBA" id="ARBA00022617"/>
    </source>
</evidence>
<evidence type="ECO:0000256" key="6">
    <source>
        <dbReference type="ARBA" id="ARBA00023002"/>
    </source>
</evidence>
<keyword evidence="7 8" id="KW-0408">Iron</keyword>
<dbReference type="SUPFAM" id="SSF50998">
    <property type="entry name" value="Quinoprotein alcohol dehydrogenase-like"/>
    <property type="match status" value="1"/>
</dbReference>
<evidence type="ECO:0000256" key="4">
    <source>
        <dbReference type="ARBA" id="ARBA00022723"/>
    </source>
</evidence>
<dbReference type="Pfam" id="PF13442">
    <property type="entry name" value="Cytochrome_CBB3"/>
    <property type="match status" value="1"/>
</dbReference>
<dbReference type="PANTHER" id="PTHR32303:SF10">
    <property type="entry name" value="OUTER MEMBRANE PROTEIN ASSEMBLY FACTOR BAMB"/>
    <property type="match status" value="1"/>
</dbReference>
<dbReference type="SUPFAM" id="SSF46626">
    <property type="entry name" value="Cytochrome c"/>
    <property type="match status" value="1"/>
</dbReference>
<keyword evidence="5" id="KW-0732">Signal</keyword>
<keyword evidence="4 8" id="KW-0479">Metal-binding</keyword>
<dbReference type="Gene3D" id="2.140.10.10">
    <property type="entry name" value="Quinoprotein alcohol dehydrogenase-like superfamily"/>
    <property type="match status" value="1"/>
</dbReference>
<keyword evidence="6" id="KW-0560">Oxidoreductase</keyword>
<dbReference type="GO" id="GO:0016491">
    <property type="term" value="F:oxidoreductase activity"/>
    <property type="evidence" value="ECO:0007669"/>
    <property type="project" value="UniProtKB-KW"/>
</dbReference>
<evidence type="ECO:0000256" key="7">
    <source>
        <dbReference type="ARBA" id="ARBA00023004"/>
    </source>
</evidence>
<dbReference type="AlphaFoldDB" id="A0AAV3U6V0"/>
<dbReference type="PANTHER" id="PTHR32303">
    <property type="entry name" value="QUINOPROTEIN ALCOHOL DEHYDROGENASE (CYTOCHROME C)"/>
    <property type="match status" value="1"/>
</dbReference>
<dbReference type="InterPro" id="IPR036909">
    <property type="entry name" value="Cyt_c-like_dom_sf"/>
</dbReference>
<dbReference type="GO" id="GO:0009055">
    <property type="term" value="F:electron transfer activity"/>
    <property type="evidence" value="ECO:0007669"/>
    <property type="project" value="InterPro"/>
</dbReference>
<dbReference type="GO" id="GO:0020037">
    <property type="term" value="F:heme binding"/>
    <property type="evidence" value="ECO:0007669"/>
    <property type="project" value="InterPro"/>
</dbReference>
<evidence type="ECO:0000313" key="11">
    <source>
        <dbReference type="EMBL" id="GAA4952445.1"/>
    </source>
</evidence>
<dbReference type="InterPro" id="IPR009056">
    <property type="entry name" value="Cyt_c-like_dom"/>
</dbReference>
<comment type="cofactor">
    <cofactor evidence="1">
        <name>pyrroloquinoline quinone</name>
        <dbReference type="ChEBI" id="CHEBI:58442"/>
    </cofactor>
</comment>
<evidence type="ECO:0000256" key="9">
    <source>
        <dbReference type="SAM" id="MobiDB-lite"/>
    </source>
</evidence>
<dbReference type="InterPro" id="IPR018391">
    <property type="entry name" value="PQQ_b-propeller_rpt"/>
</dbReference>
<protein>
    <submittedName>
        <fullName evidence="11">PQQ-binding-like beta-propeller repeat protein</fullName>
    </submittedName>
</protein>
<dbReference type="Proteomes" id="UP001409585">
    <property type="component" value="Unassembled WGS sequence"/>
</dbReference>
<evidence type="ECO:0000256" key="1">
    <source>
        <dbReference type="ARBA" id="ARBA00001931"/>
    </source>
</evidence>
<comment type="caution">
    <text evidence="11">The sequence shown here is derived from an EMBL/GenBank/DDBJ whole genome shotgun (WGS) entry which is preliminary data.</text>
</comment>
<organism evidence="11 12">
    <name type="scientific">Halioxenophilus aromaticivorans</name>
    <dbReference type="NCBI Taxonomy" id="1306992"/>
    <lineage>
        <taxon>Bacteria</taxon>
        <taxon>Pseudomonadati</taxon>
        <taxon>Pseudomonadota</taxon>
        <taxon>Gammaproteobacteria</taxon>
        <taxon>Alteromonadales</taxon>
        <taxon>Alteromonadaceae</taxon>
        <taxon>Halioxenophilus</taxon>
    </lineage>
</organism>
<dbReference type="PROSITE" id="PS51007">
    <property type="entry name" value="CYTC"/>
    <property type="match status" value="1"/>
</dbReference>
<reference evidence="12" key="1">
    <citation type="journal article" date="2019" name="Int. J. Syst. Evol. Microbiol.">
        <title>The Global Catalogue of Microorganisms (GCM) 10K type strain sequencing project: providing services to taxonomists for standard genome sequencing and annotation.</title>
        <authorList>
            <consortium name="The Broad Institute Genomics Platform"/>
            <consortium name="The Broad Institute Genome Sequencing Center for Infectious Disease"/>
            <person name="Wu L."/>
            <person name="Ma J."/>
        </authorList>
    </citation>
    <scope>NUCLEOTIDE SEQUENCE [LARGE SCALE GENOMIC DNA]</scope>
    <source>
        <strain evidence="12">JCM 19134</strain>
    </source>
</reference>
<accession>A0AAV3U6V0</accession>
<sequence>MGIWPAAFAEKINTNTSLLSPEALATGEEVYRTVCAACHETGVPKAPVKGMLGFMSTASIYHALTEGVMAPRVPQLNLQQKKAVAEYLTGQPLSTEKPKAFPQCQGESAQFDGAQVPAVVGWGAQPQNTRVFDAEATTINPSNIQQLDVAWAFGFPDAVRARSHPAIGGDAVFVGSQDGRVFALDKTTGCVRWSYRAKAEVRTAIILSSWDKNDKTAQPGLYFGDYLGNVYALDARTGKLRWQVRPDAHPSATITGSPTLFKNRLYVPVSSLEVLAAADPDYACCTFRGSVVAFDTATGEKVWQTYTIAERPNVRGKNSAGTDRVGPSGAPIWNSPATDAKRNQLLVGTGENYSRPTTETSDAIIAMDLDQGKINWVFQATANDAWNSACEMADQTNCPQPVGPDYDFGAPPILATHSDGSELVLAGQKSGIVWALAPDTGKLLWQRQVSKGGLVGGIHFGMAVSGDTVFVPISDAQESQHHAPRKPNPGLFALDIKTGRYQWQWHAVTGVCGDKPYCMPGNGAAISTTPELVFAGSLDGYIRAHDTRTGKVLWQFNTAKDFTTVNGVKAFGGALEGGASAALDGDMMFLNSGYFFNPYMPGNVFIAFKLAEAPAL</sequence>
<evidence type="ECO:0000256" key="2">
    <source>
        <dbReference type="ARBA" id="ARBA00008156"/>
    </source>
</evidence>
<name>A0AAV3U6V0_9ALTE</name>
<evidence type="ECO:0000256" key="5">
    <source>
        <dbReference type="ARBA" id="ARBA00022729"/>
    </source>
</evidence>
<dbReference type="Pfam" id="PF13360">
    <property type="entry name" value="PQQ_2"/>
    <property type="match status" value="1"/>
</dbReference>
<evidence type="ECO:0000313" key="12">
    <source>
        <dbReference type="Proteomes" id="UP001409585"/>
    </source>
</evidence>
<gene>
    <name evidence="11" type="ORF">GCM10025791_36410</name>
</gene>
<dbReference type="GO" id="GO:0046872">
    <property type="term" value="F:metal ion binding"/>
    <property type="evidence" value="ECO:0007669"/>
    <property type="project" value="UniProtKB-KW"/>
</dbReference>
<dbReference type="InterPro" id="IPR011047">
    <property type="entry name" value="Quinoprotein_ADH-like_sf"/>
</dbReference>